<evidence type="ECO:0000259" key="4">
    <source>
        <dbReference type="Pfam" id="PF02826"/>
    </source>
</evidence>
<evidence type="ECO:0000259" key="3">
    <source>
        <dbReference type="Pfam" id="PF00389"/>
    </source>
</evidence>
<keyword evidence="6" id="KW-1185">Reference proteome</keyword>
<comment type="similarity">
    <text evidence="2">Belongs to the D-isomer specific 2-hydroxyacid dehydrogenase family.</text>
</comment>
<evidence type="ECO:0000256" key="1">
    <source>
        <dbReference type="ARBA" id="ARBA00023002"/>
    </source>
</evidence>
<dbReference type="CDD" id="cd12172">
    <property type="entry name" value="PGDH_like_2"/>
    <property type="match status" value="1"/>
</dbReference>
<evidence type="ECO:0000256" key="2">
    <source>
        <dbReference type="RuleBase" id="RU003719"/>
    </source>
</evidence>
<gene>
    <name evidence="5" type="ORF">GCM10023144_13860</name>
</gene>
<accession>A0ABP8GQR0</accession>
<keyword evidence="1 2" id="KW-0560">Oxidoreductase</keyword>
<dbReference type="InterPro" id="IPR029753">
    <property type="entry name" value="D-isomer_DH_CS"/>
</dbReference>
<comment type="caution">
    <text evidence="5">The sequence shown here is derived from an EMBL/GenBank/DDBJ whole genome shotgun (WGS) entry which is preliminary data.</text>
</comment>
<dbReference type="PANTHER" id="PTHR10996">
    <property type="entry name" value="2-HYDROXYACID DEHYDROGENASE-RELATED"/>
    <property type="match status" value="1"/>
</dbReference>
<dbReference type="Proteomes" id="UP001501671">
    <property type="component" value="Unassembled WGS sequence"/>
</dbReference>
<feature type="domain" description="D-isomer specific 2-hydroxyacid dehydrogenase catalytic" evidence="3">
    <location>
        <begin position="10"/>
        <end position="324"/>
    </location>
</feature>
<dbReference type="InterPro" id="IPR006140">
    <property type="entry name" value="D-isomer_DH_NAD-bd"/>
</dbReference>
<dbReference type="Gene3D" id="3.40.50.720">
    <property type="entry name" value="NAD(P)-binding Rossmann-like Domain"/>
    <property type="match status" value="2"/>
</dbReference>
<dbReference type="RefSeq" id="WP_345247688.1">
    <property type="nucleotide sequence ID" value="NZ_BAABFO010000005.1"/>
</dbReference>
<dbReference type="EMBL" id="BAABFO010000005">
    <property type="protein sequence ID" value="GAA4328246.1"/>
    <property type="molecule type" value="Genomic_DNA"/>
</dbReference>
<dbReference type="Pfam" id="PF00389">
    <property type="entry name" value="2-Hacid_dh"/>
    <property type="match status" value="1"/>
</dbReference>
<name>A0ABP8GQR0_9BURK</name>
<dbReference type="Pfam" id="PF02826">
    <property type="entry name" value="2-Hacid_dh_C"/>
    <property type="match status" value="1"/>
</dbReference>
<evidence type="ECO:0000313" key="5">
    <source>
        <dbReference type="EMBL" id="GAA4328246.1"/>
    </source>
</evidence>
<protein>
    <submittedName>
        <fullName evidence="5">Hydroxyacid dehydrogenase</fullName>
    </submittedName>
</protein>
<proteinExistence type="inferred from homology"/>
<dbReference type="InterPro" id="IPR036291">
    <property type="entry name" value="NAD(P)-bd_dom_sf"/>
</dbReference>
<dbReference type="InterPro" id="IPR050223">
    <property type="entry name" value="D-isomer_2-hydroxyacid_DH"/>
</dbReference>
<feature type="domain" description="D-isomer specific 2-hydroxyacid dehydrogenase NAD-binding" evidence="4">
    <location>
        <begin position="119"/>
        <end position="296"/>
    </location>
</feature>
<dbReference type="PROSITE" id="PS00671">
    <property type="entry name" value="D_2_HYDROXYACID_DH_3"/>
    <property type="match status" value="1"/>
</dbReference>
<dbReference type="InterPro" id="IPR006139">
    <property type="entry name" value="D-isomer_2_OHA_DH_cat_dom"/>
</dbReference>
<sequence>MPPSNKRKIVVTQRFFDDETLAYLHANGCEVEIAELPPGQADGELTHDHLVGLLKDAHGWIVGHARVTRALLQALPKLQVVSRRGVGYERVDLDAARDLGKVVAVAAGGNAASVADHAIGMMIAVGRRLRESQQNMLNGNWSILLGTDLYRKTVGVVGLGRIGRGVVQRLRGFECNILVHAPRPDAAYAREAGIAYADLPTLFAQSDYLTLHAPLTDATRHLVNRDTIGKMKRTAILINTARGGLVEDAHLLAALKEGRLGGAGLDVFMSESDPSYRSVTDELLALPNVVATPHAGASTKEGLDRTNMIAARSIVAVLDGGSPPPECVVADGRTNRPQSA</sequence>
<reference evidence="6" key="1">
    <citation type="journal article" date="2019" name="Int. J. Syst. Evol. Microbiol.">
        <title>The Global Catalogue of Microorganisms (GCM) 10K type strain sequencing project: providing services to taxonomists for standard genome sequencing and annotation.</title>
        <authorList>
            <consortium name="The Broad Institute Genomics Platform"/>
            <consortium name="The Broad Institute Genome Sequencing Center for Infectious Disease"/>
            <person name="Wu L."/>
            <person name="Ma J."/>
        </authorList>
    </citation>
    <scope>NUCLEOTIDE SEQUENCE [LARGE SCALE GENOMIC DNA]</scope>
    <source>
        <strain evidence="6">JCM 17666</strain>
    </source>
</reference>
<dbReference type="SUPFAM" id="SSF52283">
    <property type="entry name" value="Formate/glycerate dehydrogenase catalytic domain-like"/>
    <property type="match status" value="1"/>
</dbReference>
<evidence type="ECO:0000313" key="6">
    <source>
        <dbReference type="Proteomes" id="UP001501671"/>
    </source>
</evidence>
<organism evidence="5 6">
    <name type="scientific">Pigmentiphaga soli</name>
    <dbReference type="NCBI Taxonomy" id="1007095"/>
    <lineage>
        <taxon>Bacteria</taxon>
        <taxon>Pseudomonadati</taxon>
        <taxon>Pseudomonadota</taxon>
        <taxon>Betaproteobacteria</taxon>
        <taxon>Burkholderiales</taxon>
        <taxon>Alcaligenaceae</taxon>
        <taxon>Pigmentiphaga</taxon>
    </lineage>
</organism>
<dbReference type="PANTHER" id="PTHR10996:SF283">
    <property type="entry name" value="GLYOXYLATE_HYDROXYPYRUVATE REDUCTASE B"/>
    <property type="match status" value="1"/>
</dbReference>
<dbReference type="SUPFAM" id="SSF51735">
    <property type="entry name" value="NAD(P)-binding Rossmann-fold domains"/>
    <property type="match status" value="1"/>
</dbReference>